<organism evidence="3 4">
    <name type="scientific">Variovorax soli</name>
    <dbReference type="NCBI Taxonomy" id="376815"/>
    <lineage>
        <taxon>Bacteria</taxon>
        <taxon>Pseudomonadati</taxon>
        <taxon>Pseudomonadota</taxon>
        <taxon>Betaproteobacteria</taxon>
        <taxon>Burkholderiales</taxon>
        <taxon>Comamonadaceae</taxon>
        <taxon>Variovorax</taxon>
    </lineage>
</organism>
<dbReference type="InterPro" id="IPR045851">
    <property type="entry name" value="AMP-bd_C_sf"/>
</dbReference>
<keyword evidence="3" id="KW-0436">Ligase</keyword>
<evidence type="ECO:0000313" key="4">
    <source>
        <dbReference type="Proteomes" id="UP001184230"/>
    </source>
</evidence>
<proteinExistence type="predicted"/>
<evidence type="ECO:0000259" key="1">
    <source>
        <dbReference type="Pfam" id="PF00501"/>
    </source>
</evidence>
<dbReference type="Gene3D" id="3.30.300.30">
    <property type="match status" value="1"/>
</dbReference>
<sequence>MTSFSSGPAAAPTRIHQLLDSWVHTQPHALALQDPGLALSYLALKEASESAARQLADLQVRAGDRVLVVGENCAAIGVLVLALSRLDAWSIVVNARLSEREIDTFIAHSGARRVIYTCHVSADAQKHAQRHGALAQSWGEIGTLWVGALAREVQPEPCSPEARDQVASMIYTSGTSGAPKGVMLTHANLMFAAASARDIRGLGPGDLIYGVLPMAHVVGLSTQFLGCIASGAALQLEPRFSPAALAQALAQQGVTAFVGVPAMFAKLLDWAREQGQALQAPALRFACVVGSPLTPSLKAAVEVALGQPLHNGYGLTETAPTVAQTRIEAPRRDCTVGFPLPGVQTRIVDAGAGAEPAAGGVGELWVRGPNLMKGYYRNEALTREVVNEEGWFNTGDMARRDADGALHIVGRSKELIIRSGFNVYPVEVEQALNSHPAVVQSAVVGRTVEHNEEVVAFVELVSDAQPGEEAMREYLRERLSPYKVPSEIRFLAQLPAAPTGKILKSELKTLALQGRTPL</sequence>
<name>A0ABU1NH27_9BURK</name>
<dbReference type="Gene3D" id="3.40.50.12780">
    <property type="entry name" value="N-terminal domain of ligase-like"/>
    <property type="match status" value="1"/>
</dbReference>
<feature type="domain" description="AMP-binding enzyme C-terminal" evidence="2">
    <location>
        <begin position="427"/>
        <end position="501"/>
    </location>
</feature>
<evidence type="ECO:0000313" key="3">
    <source>
        <dbReference type="EMBL" id="MDR6537181.1"/>
    </source>
</evidence>
<dbReference type="EMBL" id="JAVDRF010000005">
    <property type="protein sequence ID" value="MDR6537181.1"/>
    <property type="molecule type" value="Genomic_DNA"/>
</dbReference>
<dbReference type="Pfam" id="PF13193">
    <property type="entry name" value="AMP-binding_C"/>
    <property type="match status" value="1"/>
</dbReference>
<accession>A0ABU1NH27</accession>
<dbReference type="InterPro" id="IPR000873">
    <property type="entry name" value="AMP-dep_synth/lig_dom"/>
</dbReference>
<dbReference type="GO" id="GO:0016874">
    <property type="term" value="F:ligase activity"/>
    <property type="evidence" value="ECO:0007669"/>
    <property type="project" value="UniProtKB-KW"/>
</dbReference>
<reference evidence="3 4" key="1">
    <citation type="submission" date="2023-07" db="EMBL/GenBank/DDBJ databases">
        <title>Sorghum-associated microbial communities from plants grown in Nebraska, USA.</title>
        <authorList>
            <person name="Schachtman D."/>
        </authorList>
    </citation>
    <scope>NUCLEOTIDE SEQUENCE [LARGE SCALE GENOMIC DNA]</scope>
    <source>
        <strain evidence="3 4">DS1781</strain>
    </source>
</reference>
<dbReference type="SUPFAM" id="SSF56801">
    <property type="entry name" value="Acetyl-CoA synthetase-like"/>
    <property type="match status" value="1"/>
</dbReference>
<dbReference type="PANTHER" id="PTHR43767:SF1">
    <property type="entry name" value="NONRIBOSOMAL PEPTIDE SYNTHASE PES1 (EUROFUNG)-RELATED"/>
    <property type="match status" value="1"/>
</dbReference>
<dbReference type="InterPro" id="IPR025110">
    <property type="entry name" value="AMP-bd_C"/>
</dbReference>
<dbReference type="Pfam" id="PF00501">
    <property type="entry name" value="AMP-binding"/>
    <property type="match status" value="1"/>
</dbReference>
<dbReference type="PANTHER" id="PTHR43767">
    <property type="entry name" value="LONG-CHAIN-FATTY-ACID--COA LIGASE"/>
    <property type="match status" value="1"/>
</dbReference>
<evidence type="ECO:0000259" key="2">
    <source>
        <dbReference type="Pfam" id="PF13193"/>
    </source>
</evidence>
<feature type="domain" description="AMP-dependent synthetase/ligase" evidence="1">
    <location>
        <begin position="20"/>
        <end position="376"/>
    </location>
</feature>
<dbReference type="InterPro" id="IPR050237">
    <property type="entry name" value="ATP-dep_AMP-bd_enzyme"/>
</dbReference>
<protein>
    <submittedName>
        <fullName evidence="3">Acyl-CoA synthetase (AMP-forming)/AMP-acid ligase II</fullName>
    </submittedName>
</protein>
<dbReference type="InterPro" id="IPR042099">
    <property type="entry name" value="ANL_N_sf"/>
</dbReference>
<dbReference type="PROSITE" id="PS00455">
    <property type="entry name" value="AMP_BINDING"/>
    <property type="match status" value="1"/>
</dbReference>
<dbReference type="InterPro" id="IPR020845">
    <property type="entry name" value="AMP-binding_CS"/>
</dbReference>
<dbReference type="Proteomes" id="UP001184230">
    <property type="component" value="Unassembled WGS sequence"/>
</dbReference>
<dbReference type="RefSeq" id="WP_309902852.1">
    <property type="nucleotide sequence ID" value="NZ_JAVDRF010000005.1"/>
</dbReference>
<keyword evidence="4" id="KW-1185">Reference proteome</keyword>
<comment type="caution">
    <text evidence="3">The sequence shown here is derived from an EMBL/GenBank/DDBJ whole genome shotgun (WGS) entry which is preliminary data.</text>
</comment>
<gene>
    <name evidence="3" type="ORF">J2739_002954</name>
</gene>